<feature type="transmembrane region" description="Helical" evidence="2">
    <location>
        <begin position="305"/>
        <end position="324"/>
    </location>
</feature>
<accession>A0A7S1AEI5</accession>
<reference evidence="3" key="1">
    <citation type="submission" date="2021-01" db="EMBL/GenBank/DDBJ databases">
        <authorList>
            <person name="Corre E."/>
            <person name="Pelletier E."/>
            <person name="Niang G."/>
            <person name="Scheremetjew M."/>
            <person name="Finn R."/>
            <person name="Kale V."/>
            <person name="Holt S."/>
            <person name="Cochrane G."/>
            <person name="Meng A."/>
            <person name="Brown T."/>
            <person name="Cohen L."/>
        </authorList>
    </citation>
    <scope>NUCLEOTIDE SEQUENCE</scope>
</reference>
<feature type="region of interest" description="Disordered" evidence="1">
    <location>
        <begin position="272"/>
        <end position="299"/>
    </location>
</feature>
<keyword evidence="2" id="KW-1133">Transmembrane helix</keyword>
<evidence type="ECO:0000256" key="2">
    <source>
        <dbReference type="SAM" id="Phobius"/>
    </source>
</evidence>
<dbReference type="EMBL" id="HBFQ01035395">
    <property type="protein sequence ID" value="CAD8850631.1"/>
    <property type="molecule type" value="Transcribed_RNA"/>
</dbReference>
<feature type="compositionally biased region" description="Pro residues" evidence="1">
    <location>
        <begin position="276"/>
        <end position="294"/>
    </location>
</feature>
<keyword evidence="2" id="KW-0472">Membrane</keyword>
<keyword evidence="2" id="KW-0812">Transmembrane</keyword>
<dbReference type="AlphaFoldDB" id="A0A7S1AEI5"/>
<sequence length="368" mass="40994">MELAQAYRGIDVRKEDMAQPFAMALLLAIGLCSPAHSAELRLFQWNPHWECFAHQDCSVNVVAELNDLFQTQDLDFANVLEFISYTPPTGLTLLTANCGRERTTLFYNATRWRRSPLHMSKDTGCTEDGDRPFIVEVFEQHCCEAKVPRLIVVGAHFSHNLRFSMLRDAVSAAMLETETYDVAIIADTDAPISYRTRDIMEAMAVPRASEYVHTDLENTCCLDTGFEFAYDRISTNFGQGFTTKIIFDPTPRWVEPGTAFHRAVLGVLDLGIPSDRPSPGPGPNPHPSPSPSPHPQQQDVETHGLRNFFLCVLVVLGLVAAFLIGHRQRRDIRIASLAPLGGPSRQNVEISDFRARGDASSAWTQFSG</sequence>
<evidence type="ECO:0000313" key="3">
    <source>
        <dbReference type="EMBL" id="CAD8850631.1"/>
    </source>
</evidence>
<protein>
    <submittedName>
        <fullName evidence="3">Uncharacterized protein</fullName>
    </submittedName>
</protein>
<name>A0A7S1AEI5_NOCSC</name>
<evidence type="ECO:0000256" key="1">
    <source>
        <dbReference type="SAM" id="MobiDB-lite"/>
    </source>
</evidence>
<gene>
    <name evidence="3" type="ORF">NSCI0253_LOCUS24981</name>
</gene>
<organism evidence="3">
    <name type="scientific">Noctiluca scintillans</name>
    <name type="common">Sea sparkle</name>
    <name type="synonym">Red tide dinoflagellate</name>
    <dbReference type="NCBI Taxonomy" id="2966"/>
    <lineage>
        <taxon>Eukaryota</taxon>
        <taxon>Sar</taxon>
        <taxon>Alveolata</taxon>
        <taxon>Dinophyceae</taxon>
        <taxon>Noctilucales</taxon>
        <taxon>Noctilucaceae</taxon>
        <taxon>Noctiluca</taxon>
    </lineage>
</organism>
<proteinExistence type="predicted"/>